<gene>
    <name evidence="9" type="primary">fliO</name>
    <name evidence="9" type="ORF">D1Z90_06595</name>
</gene>
<dbReference type="EMBL" id="QZCH01000005">
    <property type="protein sequence ID" value="RJG49031.1"/>
    <property type="molecule type" value="Genomic_DNA"/>
</dbReference>
<sequence>MKWILFLLAMIASPVMATVEKGVDANFGSVFASLAVVIVVIFIAATLFKKTHLIKHFTGQDIKMVAHLSVGRNEKIFVVQVGEQQYLLGASASQINLLDKLDKPLEVKQGAPANFAQSFSGMMKK</sequence>
<evidence type="ECO:0000313" key="10">
    <source>
        <dbReference type="Proteomes" id="UP000283255"/>
    </source>
</evidence>
<dbReference type="PANTHER" id="PTHR38766">
    <property type="entry name" value="FLAGELLAR PROTEIN FLIO"/>
    <property type="match status" value="1"/>
</dbReference>
<evidence type="ECO:0000313" key="9">
    <source>
        <dbReference type="EMBL" id="RJG49031.1"/>
    </source>
</evidence>
<keyword evidence="1 7" id="KW-1003">Cell membrane</keyword>
<proteinExistence type="inferred from homology"/>
<keyword evidence="8" id="KW-0732">Signal</keyword>
<dbReference type="InterPro" id="IPR052205">
    <property type="entry name" value="FliO/MopB"/>
</dbReference>
<feature type="transmembrane region" description="Helical" evidence="7">
    <location>
        <begin position="27"/>
        <end position="48"/>
    </location>
</feature>
<comment type="caution">
    <text evidence="9">The sequence shown here is derived from an EMBL/GenBank/DDBJ whole genome shotgun (WGS) entry which is preliminary data.</text>
</comment>
<keyword evidence="3 7" id="KW-1133">Transmembrane helix</keyword>
<evidence type="ECO:0000256" key="2">
    <source>
        <dbReference type="ARBA" id="ARBA00022692"/>
    </source>
</evidence>
<keyword evidence="4 7" id="KW-0472">Membrane</keyword>
<evidence type="ECO:0000256" key="1">
    <source>
        <dbReference type="ARBA" id="ARBA00022475"/>
    </source>
</evidence>
<keyword evidence="10" id="KW-1185">Reference proteome</keyword>
<evidence type="ECO:0000256" key="8">
    <source>
        <dbReference type="SAM" id="SignalP"/>
    </source>
</evidence>
<comment type="similarity">
    <text evidence="6 7">Belongs to the FliO/MopB family.</text>
</comment>
<evidence type="ECO:0000256" key="4">
    <source>
        <dbReference type="ARBA" id="ARBA00023136"/>
    </source>
</evidence>
<keyword evidence="9" id="KW-0969">Cilium</keyword>
<dbReference type="Pfam" id="PF04347">
    <property type="entry name" value="FliO"/>
    <property type="match status" value="1"/>
</dbReference>
<dbReference type="RefSeq" id="WP_119909962.1">
    <property type="nucleotide sequence ID" value="NZ_QZCH01000005.1"/>
</dbReference>
<evidence type="ECO:0000256" key="3">
    <source>
        <dbReference type="ARBA" id="ARBA00022989"/>
    </source>
</evidence>
<keyword evidence="2 7" id="KW-0812">Transmembrane</keyword>
<dbReference type="GO" id="GO:0044781">
    <property type="term" value="P:bacterial-type flagellum organization"/>
    <property type="evidence" value="ECO:0007669"/>
    <property type="project" value="UniProtKB-UniRule"/>
</dbReference>
<name>A0A418YGP3_9GAMM</name>
<feature type="signal peptide" evidence="8">
    <location>
        <begin position="1"/>
        <end position="17"/>
    </location>
</feature>
<dbReference type="InterPro" id="IPR022781">
    <property type="entry name" value="Flagellar_biosynth_FliO"/>
</dbReference>
<comment type="subcellular location">
    <subcellularLocation>
        <location evidence="7">Cell membrane</location>
    </subcellularLocation>
    <subcellularLocation>
        <location evidence="7">Bacterial flagellum basal body</location>
    </subcellularLocation>
</comment>
<keyword evidence="9" id="KW-0282">Flagellum</keyword>
<protein>
    <recommendedName>
        <fullName evidence="7">Flagellar protein</fullName>
    </recommendedName>
</protein>
<reference evidence="9 10" key="2">
    <citation type="submission" date="2019-01" db="EMBL/GenBank/DDBJ databases">
        <title>Motilimonas pumilus sp. nov., isolated from the gut of sea cucumber (Apostichopus japonicus).</title>
        <authorList>
            <person name="Wang F.-Q."/>
            <person name="Ren L.-H."/>
            <person name="Lin Y.-W."/>
            <person name="Sun G.-H."/>
            <person name="Du Z.-J."/>
            <person name="Zhao J.-X."/>
            <person name="Liu X.-J."/>
            <person name="Liu L.-J."/>
        </authorList>
    </citation>
    <scope>NUCLEOTIDE SEQUENCE [LARGE SCALE GENOMIC DNA]</scope>
    <source>
        <strain evidence="9 10">PLHSC7-2</strain>
    </source>
</reference>
<reference evidence="9 10" key="1">
    <citation type="submission" date="2018-09" db="EMBL/GenBank/DDBJ databases">
        <authorList>
            <person name="Wang F."/>
        </authorList>
    </citation>
    <scope>NUCLEOTIDE SEQUENCE [LARGE SCALE GENOMIC DNA]</scope>
    <source>
        <strain evidence="9 10">PLHSC7-2</strain>
    </source>
</reference>
<dbReference type="OrthoDB" id="9342590at2"/>
<evidence type="ECO:0000256" key="5">
    <source>
        <dbReference type="ARBA" id="ARBA00023143"/>
    </source>
</evidence>
<keyword evidence="5 7" id="KW-0975">Bacterial flagellum</keyword>
<evidence type="ECO:0000256" key="6">
    <source>
        <dbReference type="ARBA" id="ARBA00037937"/>
    </source>
</evidence>
<dbReference type="Proteomes" id="UP000283255">
    <property type="component" value="Unassembled WGS sequence"/>
</dbReference>
<dbReference type="PANTHER" id="PTHR38766:SF1">
    <property type="entry name" value="FLAGELLAR PROTEIN FLIO"/>
    <property type="match status" value="1"/>
</dbReference>
<feature type="chain" id="PRO_5019055722" description="Flagellar protein" evidence="8">
    <location>
        <begin position="18"/>
        <end position="125"/>
    </location>
</feature>
<dbReference type="GO" id="GO:0005886">
    <property type="term" value="C:plasma membrane"/>
    <property type="evidence" value="ECO:0007669"/>
    <property type="project" value="UniProtKB-SubCell"/>
</dbReference>
<dbReference type="AlphaFoldDB" id="A0A418YGP3"/>
<dbReference type="NCBIfam" id="TIGR03500">
    <property type="entry name" value="FliO_TIGR"/>
    <property type="match status" value="1"/>
</dbReference>
<organism evidence="9 10">
    <name type="scientific">Motilimonas pumila</name>
    <dbReference type="NCBI Taxonomy" id="2303987"/>
    <lineage>
        <taxon>Bacteria</taxon>
        <taxon>Pseudomonadati</taxon>
        <taxon>Pseudomonadota</taxon>
        <taxon>Gammaproteobacteria</taxon>
        <taxon>Alteromonadales</taxon>
        <taxon>Alteromonadales genera incertae sedis</taxon>
        <taxon>Motilimonas</taxon>
    </lineage>
</organism>
<accession>A0A418YGP3</accession>
<keyword evidence="9" id="KW-0966">Cell projection</keyword>
<dbReference type="GO" id="GO:0009425">
    <property type="term" value="C:bacterial-type flagellum basal body"/>
    <property type="evidence" value="ECO:0007669"/>
    <property type="project" value="UniProtKB-SubCell"/>
</dbReference>
<evidence type="ECO:0000256" key="7">
    <source>
        <dbReference type="RuleBase" id="RU362064"/>
    </source>
</evidence>